<evidence type="ECO:0000313" key="2">
    <source>
        <dbReference type="EMBL" id="OWK36510.1"/>
    </source>
</evidence>
<dbReference type="RefSeq" id="WP_088259495.1">
    <property type="nucleotide sequence ID" value="NZ_NIDE01000017.1"/>
</dbReference>
<dbReference type="SUPFAM" id="SSF48371">
    <property type="entry name" value="ARM repeat"/>
    <property type="match status" value="1"/>
</dbReference>
<dbReference type="PROSITE" id="PS51257">
    <property type="entry name" value="PROKAR_LIPOPROTEIN"/>
    <property type="match status" value="1"/>
</dbReference>
<dbReference type="Gene3D" id="1.25.10.10">
    <property type="entry name" value="Leucine-rich Repeat Variant"/>
    <property type="match status" value="2"/>
</dbReference>
<dbReference type="Proteomes" id="UP000214646">
    <property type="component" value="Unassembled WGS sequence"/>
</dbReference>
<evidence type="ECO:0000313" key="3">
    <source>
        <dbReference type="Proteomes" id="UP000214646"/>
    </source>
</evidence>
<gene>
    <name evidence="2" type="ORF">FRUB_09073</name>
</gene>
<name>A0A225D4K2_9BACT</name>
<feature type="chain" id="PRO_5013030813" description="HEAT repeat domain-containing protein" evidence="1">
    <location>
        <begin position="22"/>
        <end position="304"/>
    </location>
</feature>
<keyword evidence="3" id="KW-1185">Reference proteome</keyword>
<dbReference type="EMBL" id="NIDE01000017">
    <property type="protein sequence ID" value="OWK36510.1"/>
    <property type="molecule type" value="Genomic_DNA"/>
</dbReference>
<evidence type="ECO:0008006" key="4">
    <source>
        <dbReference type="Google" id="ProtNLM"/>
    </source>
</evidence>
<feature type="signal peptide" evidence="1">
    <location>
        <begin position="1"/>
        <end position="21"/>
    </location>
</feature>
<dbReference type="Pfam" id="PF13646">
    <property type="entry name" value="HEAT_2"/>
    <property type="match status" value="1"/>
</dbReference>
<evidence type="ECO:0000256" key="1">
    <source>
        <dbReference type="SAM" id="SignalP"/>
    </source>
</evidence>
<accession>A0A225D4K2</accession>
<dbReference type="InterPro" id="IPR011989">
    <property type="entry name" value="ARM-like"/>
</dbReference>
<dbReference type="SMART" id="SM00567">
    <property type="entry name" value="EZ_HEAT"/>
    <property type="match status" value="3"/>
</dbReference>
<dbReference type="InterPro" id="IPR004155">
    <property type="entry name" value="PBS_lyase_HEAT"/>
</dbReference>
<comment type="caution">
    <text evidence="2">The sequence shown here is derived from an EMBL/GenBank/DDBJ whole genome shotgun (WGS) entry which is preliminary data.</text>
</comment>
<proteinExistence type="predicted"/>
<sequence>MARLFALAAGLAVMSGVTGCASTWDTITSKSFRESLKDKPYGTMFGKPPDPLETLRNSPEGEARAKAMKLIKEPAAEKHSAEEQDEVMQILTSAATTDPSPWVRIAAIDALGRFHDPRAADVLKQAYFNAPGRLPGNLAKPEAEKSPIVQAGAREPGLLGDRLGLGGPQGFTADQVATVRGRAIDSMAKTGGPKSLEFLAGIAIGKDHFMNDDVNTQEFVRQRAVDGISQMRTKEAVVVLAKVLAAEKDKDITLTAKAHEGLVQLTGKNLPADPEKWNGVVQAEFEIVPEPNAIQRAIGFTTQK</sequence>
<dbReference type="InterPro" id="IPR016024">
    <property type="entry name" value="ARM-type_fold"/>
</dbReference>
<dbReference type="AlphaFoldDB" id="A0A225D4K2"/>
<dbReference type="OrthoDB" id="270034at2"/>
<organism evidence="2 3">
    <name type="scientific">Fimbriiglobus ruber</name>
    <dbReference type="NCBI Taxonomy" id="1908690"/>
    <lineage>
        <taxon>Bacteria</taxon>
        <taxon>Pseudomonadati</taxon>
        <taxon>Planctomycetota</taxon>
        <taxon>Planctomycetia</taxon>
        <taxon>Gemmatales</taxon>
        <taxon>Gemmataceae</taxon>
        <taxon>Fimbriiglobus</taxon>
    </lineage>
</organism>
<protein>
    <recommendedName>
        <fullName evidence="4">HEAT repeat domain-containing protein</fullName>
    </recommendedName>
</protein>
<reference evidence="3" key="1">
    <citation type="submission" date="2017-06" db="EMBL/GenBank/DDBJ databases">
        <title>Genome analysis of Fimbriiglobus ruber SP5, the first member of the order Planctomycetales with confirmed chitinolytic capability.</title>
        <authorList>
            <person name="Ravin N.V."/>
            <person name="Rakitin A.L."/>
            <person name="Ivanova A.A."/>
            <person name="Beletsky A.V."/>
            <person name="Kulichevskaya I.S."/>
            <person name="Mardanov A.V."/>
            <person name="Dedysh S.N."/>
        </authorList>
    </citation>
    <scope>NUCLEOTIDE SEQUENCE [LARGE SCALE GENOMIC DNA]</scope>
    <source>
        <strain evidence="3">SP5</strain>
    </source>
</reference>
<keyword evidence="1" id="KW-0732">Signal</keyword>